<dbReference type="RefSeq" id="YP_002518813.1">
    <property type="nucleotide sequence ID" value="NC_011916.1"/>
</dbReference>
<dbReference type="GO" id="GO:0016779">
    <property type="term" value="F:nucleotidyltransferase activity"/>
    <property type="evidence" value="ECO:0007669"/>
    <property type="project" value="UniProtKB-KW"/>
</dbReference>
<dbReference type="KEGG" id="ccs:CCNA_03440"/>
<evidence type="ECO:0000313" key="9">
    <source>
        <dbReference type="EMBL" id="ACL96905.1"/>
    </source>
</evidence>
<dbReference type="PANTHER" id="PTHR12153:SF15">
    <property type="entry name" value="PROTEIN ADENYLYLTRANSFERASE SELO, MITOCHONDRIAL"/>
    <property type="match status" value="1"/>
</dbReference>
<evidence type="ECO:0000256" key="4">
    <source>
        <dbReference type="ARBA" id="ARBA00022695"/>
    </source>
</evidence>
<keyword evidence="4" id="KW-0548">Nucleotidyltransferase</keyword>
<dbReference type="Proteomes" id="UP000001364">
    <property type="component" value="Chromosome"/>
</dbReference>
<sequence length="330" mass="36593">MSTPPRAFSLVETGEALTRGDEPSPTRSAVLTRLSHSHMRFGTFQRLAYLDRRDLMVQLVDHVIESYFPDLADESDRPAVLMRAVVSASARLLSRWMSAGFVHGVLNTDNMVVTGESFDYGPWRFLPRNDPNFVAAYFDHAGLYSFGRQPEAVFWNLQQLAGCLSLVTDQAALLAALNSFSDLYRAALRGAMLDRLGLKSRGAEADIALVNTAFRALAEGGETLRWEPFFFDWFGGAASEERALRGPRAGLYAGEAFLDLRRALADFDPDRPERLAHPAFARPEPEELIIDEVEALWSPIADADDWGPLNAKLARIDAAREAYALGQAQI</sequence>
<proteinExistence type="inferred from homology"/>
<evidence type="ECO:0000313" key="10">
    <source>
        <dbReference type="Proteomes" id="UP000001364"/>
    </source>
</evidence>
<evidence type="ECO:0000256" key="1">
    <source>
        <dbReference type="ARBA" id="ARBA00001946"/>
    </source>
</evidence>
<evidence type="ECO:0000256" key="6">
    <source>
        <dbReference type="ARBA" id="ARBA00022741"/>
    </source>
</evidence>
<gene>
    <name evidence="9" type="ordered locus">CCNA_03440</name>
</gene>
<evidence type="ECO:0000256" key="2">
    <source>
        <dbReference type="ARBA" id="ARBA00009747"/>
    </source>
</evidence>
<dbReference type="PANTHER" id="PTHR12153">
    <property type="entry name" value="SELENOPROTEIN O"/>
    <property type="match status" value="1"/>
</dbReference>
<reference evidence="9 10" key="1">
    <citation type="journal article" date="2010" name="J. Bacteriol.">
        <title>The genetic basis of laboratory adaptation in Caulobacter crescentus.</title>
        <authorList>
            <person name="Marks M.E."/>
            <person name="Castro-Rojas C.M."/>
            <person name="Teiling C."/>
            <person name="Du L."/>
            <person name="Kapatral V."/>
            <person name="Walunas T.L."/>
            <person name="Crosson S."/>
        </authorList>
    </citation>
    <scope>NUCLEOTIDE SEQUENCE [LARGE SCALE GENOMIC DNA]</scope>
    <source>
        <strain evidence="10">NA1000 / CB15N</strain>
    </source>
</reference>
<dbReference type="OrthoDB" id="9776281at2"/>
<dbReference type="GeneID" id="7332437"/>
<dbReference type="RefSeq" id="WP_010921162.1">
    <property type="nucleotide sequence ID" value="NC_011916.1"/>
</dbReference>
<dbReference type="PATRIC" id="fig|565050.3.peg.3354"/>
<dbReference type="Pfam" id="PF02696">
    <property type="entry name" value="SelO"/>
    <property type="match status" value="1"/>
</dbReference>
<evidence type="ECO:0008006" key="11">
    <source>
        <dbReference type="Google" id="ProtNLM"/>
    </source>
</evidence>
<dbReference type="GO" id="GO:0005524">
    <property type="term" value="F:ATP binding"/>
    <property type="evidence" value="ECO:0007669"/>
    <property type="project" value="UniProtKB-KW"/>
</dbReference>
<dbReference type="SMR" id="A0A0H3CEY0"/>
<evidence type="ECO:0000256" key="8">
    <source>
        <dbReference type="ARBA" id="ARBA00022842"/>
    </source>
</evidence>
<comment type="cofactor">
    <cofactor evidence="1">
        <name>Mg(2+)</name>
        <dbReference type="ChEBI" id="CHEBI:18420"/>
    </cofactor>
</comment>
<evidence type="ECO:0000256" key="5">
    <source>
        <dbReference type="ARBA" id="ARBA00022723"/>
    </source>
</evidence>
<protein>
    <recommendedName>
        <fullName evidence="11">Selenoprotein O</fullName>
    </recommendedName>
</protein>
<keyword evidence="10" id="KW-1185">Reference proteome</keyword>
<evidence type="ECO:0000256" key="7">
    <source>
        <dbReference type="ARBA" id="ARBA00022840"/>
    </source>
</evidence>
<organism evidence="9 10">
    <name type="scientific">Caulobacter vibrioides (strain NA1000 / CB15N)</name>
    <name type="common">Caulobacter crescentus</name>
    <dbReference type="NCBI Taxonomy" id="565050"/>
    <lineage>
        <taxon>Bacteria</taxon>
        <taxon>Pseudomonadati</taxon>
        <taxon>Pseudomonadota</taxon>
        <taxon>Alphaproteobacteria</taxon>
        <taxon>Caulobacterales</taxon>
        <taxon>Caulobacteraceae</taxon>
        <taxon>Caulobacter</taxon>
    </lineage>
</organism>
<name>A0A0H3CEY0_CAUVN</name>
<comment type="similarity">
    <text evidence="2">Belongs to the SELO family.</text>
</comment>
<dbReference type="PhylomeDB" id="A0A0H3CEY0"/>
<dbReference type="AlphaFoldDB" id="A0A0H3CEY0"/>
<keyword evidence="6" id="KW-0547">Nucleotide-binding</keyword>
<dbReference type="EMBL" id="CP001340">
    <property type="protein sequence ID" value="ACL96905.1"/>
    <property type="molecule type" value="Genomic_DNA"/>
</dbReference>
<keyword evidence="3" id="KW-0808">Transferase</keyword>
<keyword evidence="5" id="KW-0479">Metal-binding</keyword>
<evidence type="ECO:0000256" key="3">
    <source>
        <dbReference type="ARBA" id="ARBA00022679"/>
    </source>
</evidence>
<keyword evidence="7" id="KW-0067">ATP-binding</keyword>
<dbReference type="InterPro" id="IPR003846">
    <property type="entry name" value="SelO"/>
</dbReference>
<dbReference type="GO" id="GO:0046872">
    <property type="term" value="F:metal ion binding"/>
    <property type="evidence" value="ECO:0007669"/>
    <property type="project" value="UniProtKB-KW"/>
</dbReference>
<dbReference type="HOGENOM" id="CLU_010245_0_0_5"/>
<keyword evidence="8" id="KW-0460">Magnesium</keyword>
<accession>A0A0H3CEY0</accession>